<dbReference type="OMA" id="KDRECDK"/>
<proteinExistence type="predicted"/>
<keyword evidence="1" id="KW-0175">Coiled coil</keyword>
<protein>
    <submittedName>
        <fullName evidence="3">Uncharacterized protein</fullName>
    </submittedName>
</protein>
<dbReference type="AlphaFoldDB" id="A0A8H7KKP2"/>
<feature type="coiled-coil region" evidence="1">
    <location>
        <begin position="35"/>
        <end position="120"/>
    </location>
</feature>
<gene>
    <name evidence="3" type="ORF">Agabi119p4_47</name>
</gene>
<evidence type="ECO:0000313" key="3">
    <source>
        <dbReference type="EMBL" id="KAF7783882.1"/>
    </source>
</evidence>
<evidence type="ECO:0000256" key="2">
    <source>
        <dbReference type="SAM" id="MobiDB-lite"/>
    </source>
</evidence>
<organism evidence="3 4">
    <name type="scientific">Agaricus bisporus var. burnettii</name>
    <dbReference type="NCBI Taxonomy" id="192524"/>
    <lineage>
        <taxon>Eukaryota</taxon>
        <taxon>Fungi</taxon>
        <taxon>Dikarya</taxon>
        <taxon>Basidiomycota</taxon>
        <taxon>Agaricomycotina</taxon>
        <taxon>Agaricomycetes</taxon>
        <taxon>Agaricomycetidae</taxon>
        <taxon>Agaricales</taxon>
        <taxon>Agaricineae</taxon>
        <taxon>Agaricaceae</taxon>
        <taxon>Agaricus</taxon>
    </lineage>
</organism>
<feature type="compositionally biased region" description="Low complexity" evidence="2">
    <location>
        <begin position="153"/>
        <end position="165"/>
    </location>
</feature>
<sequence>MPRTHAQSSKHYSRPSVALAADDLGVLREGNETDEDILRRQLIELSRENDKLQTQVQLLHAQLAQRPPVEKIQEIEKEYKNLDLLLQGTQRENERCMSELERAKQREKMLEQALSKLAGENWQASLDIPPPSLAARPGHRRINSVTSLASSPLSIASPAASRPASATPPPSSSQMSQPDRQQALAYIEQVRLLVLGMEQRLQTRENKLVKTLERAEGEGKRFEQYRKEISAGTD</sequence>
<name>A0A8H7KKP2_AGABI</name>
<feature type="region of interest" description="Disordered" evidence="2">
    <location>
        <begin position="153"/>
        <end position="180"/>
    </location>
</feature>
<feature type="region of interest" description="Disordered" evidence="2">
    <location>
        <begin position="215"/>
        <end position="234"/>
    </location>
</feature>
<evidence type="ECO:0000256" key="1">
    <source>
        <dbReference type="SAM" id="Coils"/>
    </source>
</evidence>
<dbReference type="EMBL" id="JABXXO010000001">
    <property type="protein sequence ID" value="KAF7783882.1"/>
    <property type="molecule type" value="Genomic_DNA"/>
</dbReference>
<accession>A0A8H7KKP2</accession>
<reference evidence="3 4" key="1">
    <citation type="journal article" name="Sci. Rep.">
        <title>Telomere-to-telomere assembled and centromere annotated genomes of the two main subspecies of the button mushroom Agaricus bisporus reveal especially polymorphic chromosome ends.</title>
        <authorList>
            <person name="Sonnenberg A.S.M."/>
            <person name="Sedaghat-Telgerd N."/>
            <person name="Lavrijssen B."/>
            <person name="Ohm R.A."/>
            <person name="Hendrickx P.M."/>
            <person name="Scholtmeijer K."/>
            <person name="Baars J.J.P."/>
            <person name="van Peer A."/>
        </authorList>
    </citation>
    <scope>NUCLEOTIDE SEQUENCE [LARGE SCALE GENOMIC DNA]</scope>
    <source>
        <strain evidence="3 4">H119_p4</strain>
    </source>
</reference>
<dbReference type="Proteomes" id="UP000629468">
    <property type="component" value="Unassembled WGS sequence"/>
</dbReference>
<comment type="caution">
    <text evidence="3">The sequence shown here is derived from an EMBL/GenBank/DDBJ whole genome shotgun (WGS) entry which is preliminary data.</text>
</comment>
<evidence type="ECO:0000313" key="4">
    <source>
        <dbReference type="Proteomes" id="UP000629468"/>
    </source>
</evidence>